<reference evidence="1" key="1">
    <citation type="submission" date="2019-08" db="EMBL/GenBank/DDBJ databases">
        <authorList>
            <person name="Kucharzyk K."/>
            <person name="Murdoch R.W."/>
            <person name="Higgins S."/>
            <person name="Loffler F."/>
        </authorList>
    </citation>
    <scope>NUCLEOTIDE SEQUENCE</scope>
</reference>
<proteinExistence type="predicted"/>
<protein>
    <submittedName>
        <fullName evidence="1">Uncharacterized protein</fullName>
    </submittedName>
</protein>
<evidence type="ECO:0000313" key="1">
    <source>
        <dbReference type="EMBL" id="MPM01146.1"/>
    </source>
</evidence>
<accession>A0A644WBD8</accession>
<name>A0A644WBD8_9ZZZZ</name>
<dbReference type="AlphaFoldDB" id="A0A644WBD8"/>
<dbReference type="EMBL" id="VSSQ01000777">
    <property type="protein sequence ID" value="MPM01146.1"/>
    <property type="molecule type" value="Genomic_DNA"/>
</dbReference>
<comment type="caution">
    <text evidence="1">The sequence shown here is derived from an EMBL/GenBank/DDBJ whole genome shotgun (WGS) entry which is preliminary data.</text>
</comment>
<gene>
    <name evidence="1" type="ORF">SDC9_47384</name>
</gene>
<sequence length="212" mass="23757">MDLDRLRENIARLFLGRVSVRSWRPGVSVPETRSLKRKAAVRPLRPPRRALGTVLYGAAMSTKIKGGPLPLHETTQRARPGKITLSVLPPAVFGWKREETAGKAPGKVEILRPAAARKGLHFAAGLPQERENRLLFARGKIPSREGEIPLAFFFPVIRDGVAKSILNKEKGTLLLWYNAYSRAFSSRGLLLVRQLRQGGGLEWRWTEIQKHS</sequence>
<organism evidence="1">
    <name type="scientific">bioreactor metagenome</name>
    <dbReference type="NCBI Taxonomy" id="1076179"/>
    <lineage>
        <taxon>unclassified sequences</taxon>
        <taxon>metagenomes</taxon>
        <taxon>ecological metagenomes</taxon>
    </lineage>
</organism>